<accession>A0ABR4ZV61</accession>
<dbReference type="EMBL" id="JQNX01000007">
    <property type="protein sequence ID" value="KIE58137.1"/>
    <property type="molecule type" value="Genomic_DNA"/>
</dbReference>
<proteinExistence type="predicted"/>
<keyword evidence="2" id="KW-1185">Reference proteome</keyword>
<gene>
    <name evidence="1" type="ORF">A946_09625</name>
</gene>
<sequence>MRQRGLFDSVEPFAEFYHYESVSKMADIAEQYALWSEENSKFIKKWRPVFPLDPYYNPNLSFKPPYYKLSFPPRVTLLPEEWRSERL</sequence>
<comment type="caution">
    <text evidence="1">The sequence shown here is derived from an EMBL/GenBank/DDBJ whole genome shotgun (WGS) entry which is preliminary data.</text>
</comment>
<protein>
    <submittedName>
        <fullName evidence="1">Uncharacterized protein</fullName>
    </submittedName>
</protein>
<organism evidence="1 2">
    <name type="scientific">Methylacidiphilum kamchatkense Kam1</name>
    <dbReference type="NCBI Taxonomy" id="1202785"/>
    <lineage>
        <taxon>Bacteria</taxon>
        <taxon>Pseudomonadati</taxon>
        <taxon>Verrucomicrobiota</taxon>
        <taxon>Methylacidiphilae</taxon>
        <taxon>Methylacidiphilales</taxon>
        <taxon>Methylacidiphilaceae</taxon>
        <taxon>Methylacidiphilum (ex Ratnadevi et al. 2023)</taxon>
    </lineage>
</organism>
<name>A0ABR4ZV61_9BACT</name>
<evidence type="ECO:0000313" key="2">
    <source>
        <dbReference type="Proteomes" id="UP000031594"/>
    </source>
</evidence>
<dbReference type="Proteomes" id="UP000031594">
    <property type="component" value="Unassembled WGS sequence"/>
</dbReference>
<reference evidence="1 2" key="1">
    <citation type="submission" date="2014-08" db="EMBL/GenBank/DDBJ databases">
        <title>Methylacidiphilum kamchatkense strain Kam1 draft genome sequence.</title>
        <authorList>
            <person name="Birkeland N.-K."/>
            <person name="Erikstad H.A."/>
        </authorList>
    </citation>
    <scope>NUCLEOTIDE SEQUENCE [LARGE SCALE GENOMIC DNA]</scope>
    <source>
        <strain evidence="1 2">Kam1</strain>
    </source>
</reference>
<evidence type="ECO:0000313" key="1">
    <source>
        <dbReference type="EMBL" id="KIE58137.1"/>
    </source>
</evidence>